<evidence type="ECO:0000313" key="5">
    <source>
        <dbReference type="EMBL" id="CAI4030170.1"/>
    </source>
</evidence>
<accession>A0AA86T1R9</accession>
<evidence type="ECO:0000256" key="3">
    <source>
        <dbReference type="SAM" id="MobiDB-lite"/>
    </source>
</evidence>
<dbReference type="PANTHER" id="PTHR43626">
    <property type="entry name" value="ACYL-COA N-ACYLTRANSFERASE"/>
    <property type="match status" value="1"/>
</dbReference>
<dbReference type="GO" id="GO:0005737">
    <property type="term" value="C:cytoplasm"/>
    <property type="evidence" value="ECO:0007669"/>
    <property type="project" value="TreeGrafter"/>
</dbReference>
<evidence type="ECO:0000313" key="6">
    <source>
        <dbReference type="Proteomes" id="UP001179121"/>
    </source>
</evidence>
<organism evidence="5 6">
    <name type="scientific">Nitrospira tepida</name>
    <dbReference type="NCBI Taxonomy" id="2973512"/>
    <lineage>
        <taxon>Bacteria</taxon>
        <taxon>Pseudomonadati</taxon>
        <taxon>Nitrospirota</taxon>
        <taxon>Nitrospiria</taxon>
        <taxon>Nitrospirales</taxon>
        <taxon>Nitrospiraceae</taxon>
        <taxon>Nitrospira</taxon>
    </lineage>
</organism>
<feature type="region of interest" description="Disordered" evidence="3">
    <location>
        <begin position="1"/>
        <end position="20"/>
    </location>
</feature>
<dbReference type="GO" id="GO:0008080">
    <property type="term" value="F:N-acetyltransferase activity"/>
    <property type="evidence" value="ECO:0007669"/>
    <property type="project" value="InterPro"/>
</dbReference>
<dbReference type="PROSITE" id="PS51186">
    <property type="entry name" value="GNAT"/>
    <property type="match status" value="1"/>
</dbReference>
<dbReference type="AlphaFoldDB" id="A0AA86T1R9"/>
<evidence type="ECO:0000259" key="4">
    <source>
        <dbReference type="PROSITE" id="PS51186"/>
    </source>
</evidence>
<dbReference type="KEGG" id="nti:DNFV4_00595"/>
<protein>
    <submittedName>
        <fullName evidence="5">GNAT family N-acetyltransferase</fullName>
    </submittedName>
</protein>
<feature type="domain" description="N-acetyltransferase" evidence="4">
    <location>
        <begin position="24"/>
        <end position="158"/>
    </location>
</feature>
<dbReference type="RefSeq" id="WP_289267170.1">
    <property type="nucleotide sequence ID" value="NZ_OX365700.1"/>
</dbReference>
<keyword evidence="1" id="KW-0808">Transferase</keyword>
<dbReference type="Gene3D" id="3.40.630.30">
    <property type="match status" value="1"/>
</dbReference>
<dbReference type="PANTHER" id="PTHR43626:SF4">
    <property type="entry name" value="GCN5-RELATED N-ACETYLTRANSFERASE 2, CHLOROPLASTIC"/>
    <property type="match status" value="1"/>
</dbReference>
<sequence length="158" mass="18042">MPLKTKVSDQTKTVPRPRKSAGTIVYADGTDISPQHLLRLYQQAPWAKGRTIEETKAMLKQTDEAVTAWDGARLVGFGRVLTDYVYRASIWDVIVDKAYQGRGIGTDLVNRILRHPRLKRVELFWLCTRMPGFYEKLGFSAKEQTGMVWTRGKQAKLE</sequence>
<dbReference type="InterPro" id="IPR045039">
    <property type="entry name" value="NSI-like"/>
</dbReference>
<dbReference type="Proteomes" id="UP001179121">
    <property type="component" value="Chromosome"/>
</dbReference>
<dbReference type="InterPro" id="IPR016181">
    <property type="entry name" value="Acyl_CoA_acyltransferase"/>
</dbReference>
<name>A0AA86T1R9_9BACT</name>
<evidence type="ECO:0000256" key="1">
    <source>
        <dbReference type="ARBA" id="ARBA00022679"/>
    </source>
</evidence>
<dbReference type="Pfam" id="PF00583">
    <property type="entry name" value="Acetyltransf_1"/>
    <property type="match status" value="1"/>
</dbReference>
<reference evidence="5" key="1">
    <citation type="submission" date="2022-10" db="EMBL/GenBank/DDBJ databases">
        <authorList>
            <person name="Koch H."/>
        </authorList>
    </citation>
    <scope>NUCLEOTIDE SEQUENCE</scope>
    <source>
        <strain evidence="5">DNF</strain>
    </source>
</reference>
<dbReference type="CDD" id="cd04301">
    <property type="entry name" value="NAT_SF"/>
    <property type="match status" value="1"/>
</dbReference>
<evidence type="ECO:0000256" key="2">
    <source>
        <dbReference type="ARBA" id="ARBA00023315"/>
    </source>
</evidence>
<keyword evidence="2" id="KW-0012">Acyltransferase</keyword>
<dbReference type="EMBL" id="OX365700">
    <property type="protein sequence ID" value="CAI4030170.1"/>
    <property type="molecule type" value="Genomic_DNA"/>
</dbReference>
<dbReference type="InterPro" id="IPR000182">
    <property type="entry name" value="GNAT_dom"/>
</dbReference>
<gene>
    <name evidence="5" type="ORF">DNFV4_00595</name>
</gene>
<keyword evidence="6" id="KW-1185">Reference proteome</keyword>
<dbReference type="SUPFAM" id="SSF55729">
    <property type="entry name" value="Acyl-CoA N-acyltransferases (Nat)"/>
    <property type="match status" value="1"/>
</dbReference>
<proteinExistence type="predicted"/>